<keyword evidence="1" id="KW-0812">Transmembrane</keyword>
<proteinExistence type="predicted"/>
<reference evidence="2 3" key="1">
    <citation type="journal article" date="2023" name="Plants (Basel)">
        <title>Bridging the Gap: Combining Genomics and Transcriptomics Approaches to Understand Stylosanthes scabra, an Orphan Legume from the Brazilian Caatinga.</title>
        <authorList>
            <person name="Ferreira-Neto J.R.C."/>
            <person name="da Silva M.D."/>
            <person name="Binneck E."/>
            <person name="de Melo N.F."/>
            <person name="da Silva R.H."/>
            <person name="de Melo A.L.T.M."/>
            <person name="Pandolfi V."/>
            <person name="Bustamante F.O."/>
            <person name="Brasileiro-Vidal A.C."/>
            <person name="Benko-Iseppon A.M."/>
        </authorList>
    </citation>
    <scope>NUCLEOTIDE SEQUENCE [LARGE SCALE GENOMIC DNA]</scope>
    <source>
        <tissue evidence="2">Leaves</tissue>
    </source>
</reference>
<dbReference type="Proteomes" id="UP001341840">
    <property type="component" value="Unassembled WGS sequence"/>
</dbReference>
<evidence type="ECO:0008006" key="4">
    <source>
        <dbReference type="Google" id="ProtNLM"/>
    </source>
</evidence>
<protein>
    <recommendedName>
        <fullName evidence="4">Aminotransferase-like plant mobile domain-containing protein</fullName>
    </recommendedName>
</protein>
<dbReference type="EMBL" id="JASCZI010213051">
    <property type="protein sequence ID" value="MED6200763.1"/>
    <property type="molecule type" value="Genomic_DNA"/>
</dbReference>
<sequence>MGMGNQRQDALDTQEDVPRYVQAHILCFHGSLIFPNKSTTYVGGKALCCASRYDCKEMNGPQTLLIAWEWERMPWIAPIPRHELGPPHVPLANRRQEVRLKPMQEYRKEIDDMSSPYGLLWRPYRGMDLPDGLQEELPVSKYFEDLGKDHRITLRGTQHHDWSILHSTWVAKWQKREHTHVCILRKLMCIQGFEVQLTHIGRDAERMLACKWVTSILHCHAYSLVDFLFFFWAFVVHLEIILTPTVQFV</sequence>
<keyword evidence="3" id="KW-1185">Reference proteome</keyword>
<keyword evidence="1" id="KW-1133">Transmembrane helix</keyword>
<accession>A0ABU6XW49</accession>
<keyword evidence="1" id="KW-0472">Membrane</keyword>
<comment type="caution">
    <text evidence="2">The sequence shown here is derived from an EMBL/GenBank/DDBJ whole genome shotgun (WGS) entry which is preliminary data.</text>
</comment>
<evidence type="ECO:0000313" key="3">
    <source>
        <dbReference type="Proteomes" id="UP001341840"/>
    </source>
</evidence>
<feature type="transmembrane region" description="Helical" evidence="1">
    <location>
        <begin position="221"/>
        <end position="242"/>
    </location>
</feature>
<gene>
    <name evidence="2" type="ORF">PIB30_088409</name>
</gene>
<evidence type="ECO:0000313" key="2">
    <source>
        <dbReference type="EMBL" id="MED6200763.1"/>
    </source>
</evidence>
<evidence type="ECO:0000256" key="1">
    <source>
        <dbReference type="SAM" id="Phobius"/>
    </source>
</evidence>
<organism evidence="2 3">
    <name type="scientific">Stylosanthes scabra</name>
    <dbReference type="NCBI Taxonomy" id="79078"/>
    <lineage>
        <taxon>Eukaryota</taxon>
        <taxon>Viridiplantae</taxon>
        <taxon>Streptophyta</taxon>
        <taxon>Embryophyta</taxon>
        <taxon>Tracheophyta</taxon>
        <taxon>Spermatophyta</taxon>
        <taxon>Magnoliopsida</taxon>
        <taxon>eudicotyledons</taxon>
        <taxon>Gunneridae</taxon>
        <taxon>Pentapetalae</taxon>
        <taxon>rosids</taxon>
        <taxon>fabids</taxon>
        <taxon>Fabales</taxon>
        <taxon>Fabaceae</taxon>
        <taxon>Papilionoideae</taxon>
        <taxon>50 kb inversion clade</taxon>
        <taxon>dalbergioids sensu lato</taxon>
        <taxon>Dalbergieae</taxon>
        <taxon>Pterocarpus clade</taxon>
        <taxon>Stylosanthes</taxon>
    </lineage>
</organism>
<name>A0ABU6XW49_9FABA</name>